<reference evidence="1" key="2">
    <citation type="submission" date="2023-04" db="EMBL/GenBank/DDBJ databases">
        <authorList>
            <person name="Bu L."/>
            <person name="Lu L."/>
            <person name="Laidemitt M.R."/>
            <person name="Zhang S.M."/>
            <person name="Mutuku M."/>
            <person name="Mkoji G."/>
            <person name="Steinauer M."/>
            <person name="Loker E.S."/>
        </authorList>
    </citation>
    <scope>NUCLEOTIDE SEQUENCE</scope>
    <source>
        <strain evidence="1">KasaAsao</strain>
        <tissue evidence="1">Whole Snail</tissue>
    </source>
</reference>
<dbReference type="Gene3D" id="2.60.120.260">
    <property type="entry name" value="Galactose-binding domain-like"/>
    <property type="match status" value="1"/>
</dbReference>
<proteinExistence type="predicted"/>
<organism evidence="1 2">
    <name type="scientific">Biomphalaria pfeifferi</name>
    <name type="common">Bloodfluke planorb</name>
    <name type="synonym">Freshwater snail</name>
    <dbReference type="NCBI Taxonomy" id="112525"/>
    <lineage>
        <taxon>Eukaryota</taxon>
        <taxon>Metazoa</taxon>
        <taxon>Spiralia</taxon>
        <taxon>Lophotrochozoa</taxon>
        <taxon>Mollusca</taxon>
        <taxon>Gastropoda</taxon>
        <taxon>Heterobranchia</taxon>
        <taxon>Euthyneura</taxon>
        <taxon>Panpulmonata</taxon>
        <taxon>Hygrophila</taxon>
        <taxon>Lymnaeoidea</taxon>
        <taxon>Planorbidae</taxon>
        <taxon>Biomphalaria</taxon>
    </lineage>
</organism>
<feature type="non-terminal residue" evidence="1">
    <location>
        <position position="68"/>
    </location>
</feature>
<evidence type="ECO:0000313" key="1">
    <source>
        <dbReference type="EMBL" id="KAK0064964.1"/>
    </source>
</evidence>
<dbReference type="InterPro" id="IPR008979">
    <property type="entry name" value="Galactose-bd-like_sf"/>
</dbReference>
<name>A0AAD8C1V7_BIOPF</name>
<dbReference type="SUPFAM" id="SSF49785">
    <property type="entry name" value="Galactose-binding domain-like"/>
    <property type="match status" value="1"/>
</dbReference>
<accession>A0AAD8C1V7</accession>
<dbReference type="EMBL" id="JASAOG010000015">
    <property type="protein sequence ID" value="KAK0064964.1"/>
    <property type="molecule type" value="Genomic_DNA"/>
</dbReference>
<keyword evidence="2" id="KW-1185">Reference proteome</keyword>
<dbReference type="AlphaFoldDB" id="A0AAD8C1V7"/>
<sequence length="68" mass="7611">MSPYANVHFEKKNNNININCTASLAVDGYANCNLLDGSTSHTDDDPNANWNLTLDPPKVVNRFVIYNR</sequence>
<gene>
    <name evidence="1" type="ORF">Bpfe_005522</name>
</gene>
<reference evidence="1" key="1">
    <citation type="journal article" date="2023" name="PLoS Negl. Trop. Dis.">
        <title>A genome sequence for Biomphalaria pfeifferi, the major vector snail for the human-infecting parasite Schistosoma mansoni.</title>
        <authorList>
            <person name="Bu L."/>
            <person name="Lu L."/>
            <person name="Laidemitt M.R."/>
            <person name="Zhang S.M."/>
            <person name="Mutuku M."/>
            <person name="Mkoji G."/>
            <person name="Steinauer M."/>
            <person name="Loker E.S."/>
        </authorList>
    </citation>
    <scope>NUCLEOTIDE SEQUENCE</scope>
    <source>
        <strain evidence="1">KasaAsao</strain>
    </source>
</reference>
<comment type="caution">
    <text evidence="1">The sequence shown here is derived from an EMBL/GenBank/DDBJ whole genome shotgun (WGS) entry which is preliminary data.</text>
</comment>
<evidence type="ECO:0000313" key="2">
    <source>
        <dbReference type="Proteomes" id="UP001233172"/>
    </source>
</evidence>
<protein>
    <submittedName>
        <fullName evidence="1">Cell death abnormality protein 1</fullName>
    </submittedName>
</protein>
<dbReference type="Proteomes" id="UP001233172">
    <property type="component" value="Unassembled WGS sequence"/>
</dbReference>